<evidence type="ECO:0000256" key="4">
    <source>
        <dbReference type="ARBA" id="ARBA00022840"/>
    </source>
</evidence>
<name>A0A414RY70_9FIRM</name>
<keyword evidence="2 7" id="KW-0812">Transmembrane</keyword>
<dbReference type="Proteomes" id="UP000284112">
    <property type="component" value="Unassembled WGS sequence"/>
</dbReference>
<dbReference type="SUPFAM" id="SSF90123">
    <property type="entry name" value="ABC transporter transmembrane region"/>
    <property type="match status" value="1"/>
</dbReference>
<dbReference type="InterPro" id="IPR003593">
    <property type="entry name" value="AAA+_ATPase"/>
</dbReference>
<accession>A0A414RY70</accession>
<feature type="transmembrane region" description="Helical" evidence="7">
    <location>
        <begin position="70"/>
        <end position="95"/>
    </location>
</feature>
<gene>
    <name evidence="10" type="ORF">DW641_15000</name>
</gene>
<dbReference type="InterPro" id="IPR027417">
    <property type="entry name" value="P-loop_NTPase"/>
</dbReference>
<dbReference type="InterPro" id="IPR039421">
    <property type="entry name" value="Type_1_exporter"/>
</dbReference>
<proteinExistence type="predicted"/>
<dbReference type="PANTHER" id="PTHR24221">
    <property type="entry name" value="ATP-BINDING CASSETTE SUB-FAMILY B"/>
    <property type="match status" value="1"/>
</dbReference>
<dbReference type="SUPFAM" id="SSF52540">
    <property type="entry name" value="P-loop containing nucleoside triphosphate hydrolases"/>
    <property type="match status" value="1"/>
</dbReference>
<dbReference type="PROSITE" id="PS50929">
    <property type="entry name" value="ABC_TM1F"/>
    <property type="match status" value="1"/>
</dbReference>
<dbReference type="GO" id="GO:0140359">
    <property type="term" value="F:ABC-type transporter activity"/>
    <property type="evidence" value="ECO:0007669"/>
    <property type="project" value="InterPro"/>
</dbReference>
<organism evidence="10 11">
    <name type="scientific">Dorea longicatena</name>
    <dbReference type="NCBI Taxonomy" id="88431"/>
    <lineage>
        <taxon>Bacteria</taxon>
        <taxon>Bacillati</taxon>
        <taxon>Bacillota</taxon>
        <taxon>Clostridia</taxon>
        <taxon>Lachnospirales</taxon>
        <taxon>Lachnospiraceae</taxon>
        <taxon>Dorea</taxon>
    </lineage>
</organism>
<feature type="transmembrane region" description="Helical" evidence="7">
    <location>
        <begin position="257"/>
        <end position="281"/>
    </location>
</feature>
<dbReference type="EMBL" id="QRHW01000045">
    <property type="protein sequence ID" value="RHG03627.1"/>
    <property type="molecule type" value="Genomic_DNA"/>
</dbReference>
<dbReference type="GO" id="GO:0005524">
    <property type="term" value="F:ATP binding"/>
    <property type="evidence" value="ECO:0007669"/>
    <property type="project" value="UniProtKB-KW"/>
</dbReference>
<evidence type="ECO:0000313" key="10">
    <source>
        <dbReference type="EMBL" id="RHG03627.1"/>
    </source>
</evidence>
<comment type="caution">
    <text evidence="10">The sequence shown here is derived from an EMBL/GenBank/DDBJ whole genome shotgun (WGS) entry which is preliminary data.</text>
</comment>
<feature type="transmembrane region" description="Helical" evidence="7">
    <location>
        <begin position="212"/>
        <end position="236"/>
    </location>
</feature>
<evidence type="ECO:0000259" key="9">
    <source>
        <dbReference type="PROSITE" id="PS50929"/>
    </source>
</evidence>
<dbReference type="RefSeq" id="WP_118310266.1">
    <property type="nucleotide sequence ID" value="NZ_CAXSPU010000035.1"/>
</dbReference>
<keyword evidence="4 10" id="KW-0067">ATP-binding</keyword>
<dbReference type="SMART" id="SM00382">
    <property type="entry name" value="AAA"/>
    <property type="match status" value="1"/>
</dbReference>
<dbReference type="AlphaFoldDB" id="A0A414RY70"/>
<dbReference type="Gene3D" id="1.20.1560.10">
    <property type="entry name" value="ABC transporter type 1, transmembrane domain"/>
    <property type="match status" value="1"/>
</dbReference>
<dbReference type="Gene3D" id="3.40.50.300">
    <property type="entry name" value="P-loop containing nucleotide triphosphate hydrolases"/>
    <property type="match status" value="1"/>
</dbReference>
<dbReference type="GO" id="GO:0034040">
    <property type="term" value="F:ATPase-coupled lipid transmembrane transporter activity"/>
    <property type="evidence" value="ECO:0007669"/>
    <property type="project" value="TreeGrafter"/>
</dbReference>
<dbReference type="InterPro" id="IPR011527">
    <property type="entry name" value="ABC1_TM_dom"/>
</dbReference>
<keyword evidence="6 7" id="KW-0472">Membrane</keyword>
<evidence type="ECO:0000256" key="6">
    <source>
        <dbReference type="ARBA" id="ARBA00023136"/>
    </source>
</evidence>
<dbReference type="InterPro" id="IPR003439">
    <property type="entry name" value="ABC_transporter-like_ATP-bd"/>
</dbReference>
<evidence type="ECO:0000259" key="8">
    <source>
        <dbReference type="PROSITE" id="PS50893"/>
    </source>
</evidence>
<comment type="subcellular location">
    <subcellularLocation>
        <location evidence="1">Cell membrane</location>
        <topology evidence="1">Multi-pass membrane protein</topology>
    </subcellularLocation>
</comment>
<feature type="domain" description="ABC transporter" evidence="8">
    <location>
        <begin position="350"/>
        <end position="586"/>
    </location>
</feature>
<evidence type="ECO:0000256" key="2">
    <source>
        <dbReference type="ARBA" id="ARBA00022692"/>
    </source>
</evidence>
<evidence type="ECO:0000313" key="11">
    <source>
        <dbReference type="Proteomes" id="UP000284112"/>
    </source>
</evidence>
<keyword evidence="5 7" id="KW-1133">Transmembrane helix</keyword>
<evidence type="ECO:0000256" key="7">
    <source>
        <dbReference type="SAM" id="Phobius"/>
    </source>
</evidence>
<feature type="domain" description="ABC transmembrane type-1" evidence="9">
    <location>
        <begin position="37"/>
        <end position="319"/>
    </location>
</feature>
<evidence type="ECO:0000256" key="3">
    <source>
        <dbReference type="ARBA" id="ARBA00022741"/>
    </source>
</evidence>
<evidence type="ECO:0000256" key="1">
    <source>
        <dbReference type="ARBA" id="ARBA00004651"/>
    </source>
</evidence>
<dbReference type="GO" id="GO:0016887">
    <property type="term" value="F:ATP hydrolysis activity"/>
    <property type="evidence" value="ECO:0007669"/>
    <property type="project" value="InterPro"/>
</dbReference>
<dbReference type="PROSITE" id="PS50893">
    <property type="entry name" value="ABC_TRANSPORTER_2"/>
    <property type="match status" value="1"/>
</dbReference>
<reference evidence="10 11" key="1">
    <citation type="submission" date="2018-08" db="EMBL/GenBank/DDBJ databases">
        <title>A genome reference for cultivated species of the human gut microbiota.</title>
        <authorList>
            <person name="Zou Y."/>
            <person name="Xue W."/>
            <person name="Luo G."/>
        </authorList>
    </citation>
    <scope>NUCLEOTIDE SEQUENCE [LARGE SCALE GENOMIC DNA]</scope>
    <source>
        <strain evidence="10 11">AM23-13</strain>
    </source>
</reference>
<dbReference type="CDD" id="cd03228">
    <property type="entry name" value="ABCC_MRP_Like"/>
    <property type="match status" value="1"/>
</dbReference>
<dbReference type="GO" id="GO:0005886">
    <property type="term" value="C:plasma membrane"/>
    <property type="evidence" value="ECO:0007669"/>
    <property type="project" value="UniProtKB-SubCell"/>
</dbReference>
<keyword evidence="3" id="KW-0547">Nucleotide-binding</keyword>
<sequence>MESQKINISIVKEFFSTIKKSCKLIQKCSCFFVFVNLCIACIQGIIPGITIIVFQRIINSLQQNIDTVEHIIFLILFYVGLNIINELISTLYSFYNEKFNLEFSQYVNMLMLEKSAKLELKDYENSETYNIINRAQSQNGTSILTFITGTIEIFKQIISVITISIILVRFCWWMLPLIFGISIVRSMVTVYTDREWYKLRVSRTNDERTNRYINYLLLTGIAFKEILLYGLSNYFFMKYKNISDKIKNQDKEMQKKIAIYDILFDIGSWVSMGGLFGYVMYLGVTGRLLIGDITAYIECIENIKSGSNEIFDNIGNMLEQSMYIGFIFEFLEISEFKGNEEFDIGEIYKIEIKDLSFKYNTTYVLKNINMTLNKGDSIALVGENGSGKSTLIKLIMGFYREYEGTIKINDIDIKKINKTGYYQKIGCVFQDYTKFEDSIRNNIRFGNIKTDNTKSIENMLEITHMKERVDEIGGLDTIVGKWFGKEDLSIGEWQRISICRAAFKQANLYILDEPDASLDIFRQEELIETYKNTFKSAIRIFITHKVNYAKEMGEKIYVLEKGEILESGSHTKLLNDKGKYYEMFNACQRM</sequence>
<feature type="transmembrane region" description="Helical" evidence="7">
    <location>
        <begin position="30"/>
        <end position="58"/>
    </location>
</feature>
<evidence type="ECO:0000256" key="5">
    <source>
        <dbReference type="ARBA" id="ARBA00022989"/>
    </source>
</evidence>
<dbReference type="Pfam" id="PF00005">
    <property type="entry name" value="ABC_tran"/>
    <property type="match status" value="1"/>
</dbReference>
<dbReference type="InterPro" id="IPR036640">
    <property type="entry name" value="ABC1_TM_sf"/>
</dbReference>
<dbReference type="PANTHER" id="PTHR24221:SF654">
    <property type="entry name" value="ATP-BINDING CASSETTE SUB-FAMILY B MEMBER 6"/>
    <property type="match status" value="1"/>
</dbReference>
<protein>
    <submittedName>
        <fullName evidence="10">ABC transporter ATP-binding protein</fullName>
    </submittedName>
</protein>